<keyword evidence="4" id="KW-1185">Reference proteome</keyword>
<accession>A0A3E1RDW2</accession>
<dbReference type="SUPFAM" id="SSF47413">
    <property type="entry name" value="lambda repressor-like DNA-binding domains"/>
    <property type="match status" value="1"/>
</dbReference>
<dbReference type="PROSITE" id="PS50943">
    <property type="entry name" value="HTH_CROC1"/>
    <property type="match status" value="1"/>
</dbReference>
<evidence type="ECO:0000313" key="3">
    <source>
        <dbReference type="EMBL" id="RFO97557.1"/>
    </source>
</evidence>
<dbReference type="InterPro" id="IPR001387">
    <property type="entry name" value="Cro/C1-type_HTH"/>
</dbReference>
<dbReference type="Gene3D" id="1.10.260.40">
    <property type="entry name" value="lambda repressor-like DNA-binding domains"/>
    <property type="match status" value="1"/>
</dbReference>
<proteinExistence type="predicted"/>
<protein>
    <submittedName>
        <fullName evidence="3">Transcriptional regulator</fullName>
    </submittedName>
</protein>
<comment type="caution">
    <text evidence="3">The sequence shown here is derived from an EMBL/GenBank/DDBJ whole genome shotgun (WGS) entry which is preliminary data.</text>
</comment>
<feature type="domain" description="HTH cro/C1-type" evidence="2">
    <location>
        <begin position="11"/>
        <end position="66"/>
    </location>
</feature>
<dbReference type="EMBL" id="QFZK01000003">
    <property type="protein sequence ID" value="RFO97557.1"/>
    <property type="molecule type" value="Genomic_DNA"/>
</dbReference>
<evidence type="ECO:0000256" key="1">
    <source>
        <dbReference type="SAM" id="MobiDB-lite"/>
    </source>
</evidence>
<dbReference type="CDD" id="cd00093">
    <property type="entry name" value="HTH_XRE"/>
    <property type="match status" value="1"/>
</dbReference>
<evidence type="ECO:0000313" key="4">
    <source>
        <dbReference type="Proteomes" id="UP000260665"/>
    </source>
</evidence>
<feature type="region of interest" description="Disordered" evidence="1">
    <location>
        <begin position="81"/>
        <end position="101"/>
    </location>
</feature>
<dbReference type="Pfam" id="PF13560">
    <property type="entry name" value="HTH_31"/>
    <property type="match status" value="1"/>
</dbReference>
<reference evidence="3 4" key="1">
    <citation type="submission" date="2018-05" db="EMBL/GenBank/DDBJ databases">
        <title>Rhodoferax soyangensis sp.nov., isolated from an oligotrophic freshwater lake.</title>
        <authorList>
            <person name="Park M."/>
        </authorList>
    </citation>
    <scope>NUCLEOTIDE SEQUENCE [LARGE SCALE GENOMIC DNA]</scope>
    <source>
        <strain evidence="3 4">IMCC26218</strain>
    </source>
</reference>
<dbReference type="GO" id="GO:0003677">
    <property type="term" value="F:DNA binding"/>
    <property type="evidence" value="ECO:0007669"/>
    <property type="project" value="InterPro"/>
</dbReference>
<sequence length="101" mass="10833">MQTLQELGESVATRRKLLGLKQGDVASKAGVTAESLSRFERGRAAEFGSRKLLAVLAVLGAELDVIAQGQSGNLDELRRERAQSRLGRKVATPNDSGEGKR</sequence>
<dbReference type="AlphaFoldDB" id="A0A3E1RDW2"/>
<evidence type="ECO:0000259" key="2">
    <source>
        <dbReference type="PROSITE" id="PS50943"/>
    </source>
</evidence>
<name>A0A3E1RDW2_9BURK</name>
<dbReference type="RefSeq" id="WP_117175344.1">
    <property type="nucleotide sequence ID" value="NZ_QFZK01000003.1"/>
</dbReference>
<organism evidence="3 4">
    <name type="scientific">Rhodoferax lacus</name>
    <dbReference type="NCBI Taxonomy" id="2184758"/>
    <lineage>
        <taxon>Bacteria</taxon>
        <taxon>Pseudomonadati</taxon>
        <taxon>Pseudomonadota</taxon>
        <taxon>Betaproteobacteria</taxon>
        <taxon>Burkholderiales</taxon>
        <taxon>Comamonadaceae</taxon>
        <taxon>Rhodoferax</taxon>
    </lineage>
</organism>
<dbReference type="Proteomes" id="UP000260665">
    <property type="component" value="Unassembled WGS sequence"/>
</dbReference>
<dbReference type="OrthoDB" id="8906385at2"/>
<gene>
    <name evidence="3" type="ORF">DIC66_06735</name>
</gene>
<dbReference type="SMART" id="SM00530">
    <property type="entry name" value="HTH_XRE"/>
    <property type="match status" value="1"/>
</dbReference>
<dbReference type="InterPro" id="IPR010982">
    <property type="entry name" value="Lambda_DNA-bd_dom_sf"/>
</dbReference>